<proteinExistence type="inferred from homology"/>
<keyword evidence="9 10" id="KW-0472">Membrane</keyword>
<keyword evidence="13" id="KW-1185">Reference proteome</keyword>
<feature type="transmembrane region" description="Helical" evidence="10">
    <location>
        <begin position="89"/>
        <end position="110"/>
    </location>
</feature>
<comment type="subcellular location">
    <subcellularLocation>
        <location evidence="1">Endomembrane system</location>
        <topology evidence="1">Multi-pass membrane protein</topology>
    </subcellularLocation>
    <subcellularLocation>
        <location evidence="10">Vacuole membrane</location>
    </subcellularLocation>
</comment>
<dbReference type="OrthoDB" id="1699231at2759"/>
<dbReference type="AlphaFoldDB" id="I1CB08"/>
<keyword evidence="10" id="KW-0050">Antiport</keyword>
<keyword evidence="6 10" id="KW-0106">Calcium</keyword>
<evidence type="ECO:0000256" key="1">
    <source>
        <dbReference type="ARBA" id="ARBA00004127"/>
    </source>
</evidence>
<dbReference type="STRING" id="246409.I1CB08"/>
<feature type="transmembrane region" description="Helical" evidence="10">
    <location>
        <begin position="290"/>
        <end position="312"/>
    </location>
</feature>
<dbReference type="NCBIfam" id="TIGR00378">
    <property type="entry name" value="cax"/>
    <property type="match status" value="1"/>
</dbReference>
<feature type="transmembrane region" description="Helical" evidence="10">
    <location>
        <begin position="261"/>
        <end position="283"/>
    </location>
</feature>
<evidence type="ECO:0000256" key="6">
    <source>
        <dbReference type="ARBA" id="ARBA00022837"/>
    </source>
</evidence>
<organism evidence="12 13">
    <name type="scientific">Rhizopus delemar (strain RA 99-880 / ATCC MYA-4621 / FGSC 9543 / NRRL 43880)</name>
    <name type="common">Mucormycosis agent</name>
    <name type="synonym">Rhizopus arrhizus var. delemar</name>
    <dbReference type="NCBI Taxonomy" id="246409"/>
    <lineage>
        <taxon>Eukaryota</taxon>
        <taxon>Fungi</taxon>
        <taxon>Fungi incertae sedis</taxon>
        <taxon>Mucoromycota</taxon>
        <taxon>Mucoromycotina</taxon>
        <taxon>Mucoromycetes</taxon>
        <taxon>Mucorales</taxon>
        <taxon>Mucorineae</taxon>
        <taxon>Rhizopodaceae</taxon>
        <taxon>Rhizopus</taxon>
    </lineage>
</organism>
<evidence type="ECO:0000256" key="8">
    <source>
        <dbReference type="ARBA" id="ARBA00023065"/>
    </source>
</evidence>
<evidence type="ECO:0000256" key="5">
    <source>
        <dbReference type="ARBA" id="ARBA00022692"/>
    </source>
</evidence>
<comment type="similarity">
    <text evidence="2 10">Belongs to the Ca(2+):cation antiporter (CaCA) (TC 2.A.19) family.</text>
</comment>
<dbReference type="GO" id="GO:0012505">
    <property type="term" value="C:endomembrane system"/>
    <property type="evidence" value="ECO:0007669"/>
    <property type="project" value="UniProtKB-SubCell"/>
</dbReference>
<dbReference type="GO" id="GO:0005774">
    <property type="term" value="C:vacuolar membrane"/>
    <property type="evidence" value="ECO:0007669"/>
    <property type="project" value="UniProtKB-SubCell"/>
</dbReference>
<feature type="transmembrane region" description="Helical" evidence="10">
    <location>
        <begin position="122"/>
        <end position="140"/>
    </location>
</feature>
<dbReference type="EMBL" id="CH476739">
    <property type="protein sequence ID" value="EIE85638.1"/>
    <property type="molecule type" value="Genomic_DNA"/>
</dbReference>
<feature type="transmembrane region" description="Helical" evidence="10">
    <location>
        <begin position="161"/>
        <end position="179"/>
    </location>
</feature>
<dbReference type="FunCoup" id="I1CB08">
    <property type="interactions" value="37"/>
</dbReference>
<dbReference type="GO" id="GO:0015369">
    <property type="term" value="F:calcium:proton antiporter activity"/>
    <property type="evidence" value="ECO:0007669"/>
    <property type="project" value="UniProtKB-UniRule"/>
</dbReference>
<dbReference type="Gene3D" id="1.20.1420.30">
    <property type="entry name" value="NCX, central ion-binding region"/>
    <property type="match status" value="1"/>
</dbReference>
<evidence type="ECO:0000256" key="2">
    <source>
        <dbReference type="ARBA" id="ARBA00008170"/>
    </source>
</evidence>
<feature type="transmembrane region" description="Helical" evidence="10">
    <location>
        <begin position="58"/>
        <end position="77"/>
    </location>
</feature>
<evidence type="ECO:0000256" key="4">
    <source>
        <dbReference type="ARBA" id="ARBA00022568"/>
    </source>
</evidence>
<feature type="transmembrane region" description="Helical" evidence="10">
    <location>
        <begin position="223"/>
        <end position="241"/>
    </location>
</feature>
<dbReference type="Pfam" id="PF01699">
    <property type="entry name" value="Na_Ca_ex"/>
    <property type="match status" value="2"/>
</dbReference>
<dbReference type="InParanoid" id="I1CB08"/>
<dbReference type="RefSeq" id="XP_067521034.1">
    <property type="nucleotide sequence ID" value="XM_067664933.1"/>
</dbReference>
<evidence type="ECO:0000259" key="11">
    <source>
        <dbReference type="Pfam" id="PF01699"/>
    </source>
</evidence>
<comment type="caution">
    <text evidence="10">Lacks conserved residue(s) required for the propagation of feature annotation.</text>
</comment>
<dbReference type="OMA" id="AVMITCN"/>
<keyword evidence="7 10" id="KW-1133">Transmembrane helix</keyword>
<dbReference type="GO" id="GO:0006874">
    <property type="term" value="P:intracellular calcium ion homeostasis"/>
    <property type="evidence" value="ECO:0007669"/>
    <property type="project" value="TreeGrafter"/>
</dbReference>
<dbReference type="GeneID" id="93617314"/>
<keyword evidence="8 10" id="KW-0406">Ion transport</keyword>
<keyword evidence="3 10" id="KW-0813">Transport</keyword>
<evidence type="ECO:0000256" key="9">
    <source>
        <dbReference type="ARBA" id="ARBA00023136"/>
    </source>
</evidence>
<feature type="domain" description="Sodium/calcium exchanger membrane region" evidence="11">
    <location>
        <begin position="227"/>
        <end position="315"/>
    </location>
</feature>
<protein>
    <recommendedName>
        <fullName evidence="10">Vacuolar calcium ion transporter</fullName>
    </recommendedName>
</protein>
<evidence type="ECO:0000256" key="3">
    <source>
        <dbReference type="ARBA" id="ARBA00022448"/>
    </source>
</evidence>
<dbReference type="Proteomes" id="UP000009138">
    <property type="component" value="Unassembled WGS sequence"/>
</dbReference>
<dbReference type="PANTHER" id="PTHR31503:SF22">
    <property type="entry name" value="VACUOLAR CALCIUM ION TRANSPORTER"/>
    <property type="match status" value="1"/>
</dbReference>
<evidence type="ECO:0000313" key="13">
    <source>
        <dbReference type="Proteomes" id="UP000009138"/>
    </source>
</evidence>
<name>I1CB08_RHIO9</name>
<gene>
    <name evidence="12" type="ORF">RO3G_10348</name>
</gene>
<dbReference type="InterPro" id="IPR004798">
    <property type="entry name" value="CAX-like"/>
</dbReference>
<evidence type="ECO:0000313" key="12">
    <source>
        <dbReference type="EMBL" id="EIE85638.1"/>
    </source>
</evidence>
<comment type="function">
    <text evidence="10">Has a role in promoting intracellular calcium ion sequestration via the exchange of calcium ions for hydrogen ions across the vacuolar membrane. Involved also in manganese ion homeostasis via its uptake into the vacuole.</text>
</comment>
<evidence type="ECO:0000256" key="10">
    <source>
        <dbReference type="RuleBase" id="RU365028"/>
    </source>
</evidence>
<reference evidence="12 13" key="1">
    <citation type="journal article" date="2009" name="PLoS Genet.">
        <title>Genomic analysis of the basal lineage fungus Rhizopus oryzae reveals a whole-genome duplication.</title>
        <authorList>
            <person name="Ma L.-J."/>
            <person name="Ibrahim A.S."/>
            <person name="Skory C."/>
            <person name="Grabherr M.G."/>
            <person name="Burger G."/>
            <person name="Butler M."/>
            <person name="Elias M."/>
            <person name="Idnurm A."/>
            <person name="Lang B.F."/>
            <person name="Sone T."/>
            <person name="Abe A."/>
            <person name="Calvo S.E."/>
            <person name="Corrochano L.M."/>
            <person name="Engels R."/>
            <person name="Fu J."/>
            <person name="Hansberg W."/>
            <person name="Kim J.-M."/>
            <person name="Kodira C.D."/>
            <person name="Koehrsen M.J."/>
            <person name="Liu B."/>
            <person name="Miranda-Saavedra D."/>
            <person name="O'Leary S."/>
            <person name="Ortiz-Castellanos L."/>
            <person name="Poulter R."/>
            <person name="Rodriguez-Romero J."/>
            <person name="Ruiz-Herrera J."/>
            <person name="Shen Y.-Q."/>
            <person name="Zeng Q."/>
            <person name="Galagan J."/>
            <person name="Birren B.W."/>
            <person name="Cuomo C.A."/>
            <person name="Wickes B.L."/>
        </authorList>
    </citation>
    <scope>NUCLEOTIDE SEQUENCE [LARGE SCALE GENOMIC DNA]</scope>
    <source>
        <strain evidence="13">RA 99-880 / ATCC MYA-4621 / FGSC 9543 / NRRL 43880</strain>
    </source>
</reference>
<keyword evidence="4 10" id="KW-0109">Calcium transport</keyword>
<keyword evidence="5 10" id="KW-0812">Transmembrane</keyword>
<sequence>MTNSNENAPLLGEQSHERPPTLWSSFKVTMKSSFINYLLIFVPIAIAFSTFIKSSDTTVFTLNFIAIIPLAKLLGFATEEIALRSGSTIGALLNATFGNAVELILGIIALKEGLIRVVQASILGSIISNILLVLGFCFFLGGITRSEQNFNQTAAQTSCSLLALTTLSLLIPAAFSSTIPKDSPTHGILDLSHGTSIVLLILKTHNHLYEDEVDEDEVPTTTLGFFIGLLLAVACIVSLHAEYLVGAIEGVVEKWGINETFVGIILLPIVGNAAEHVSSVTFAMKDKMNLCIGIAVSSSLQIGLLVTPVLVLCTYCELFDTRWVFSMANQLRENINEYCSSSNSDSRNLQPMDAEDQEAGSILVALAKHANKIQPTSTVEKNVTPYISLSTGHSLYDSPQRRFQAPYQPKAFRPPSIIAKAPHKPSPTKIRRNSIHVHLSYKIHAHKMRTQQHMYARCEPAYHSNILNRPSYNQPIPYHYKDNTV</sequence>
<dbReference type="VEuPathDB" id="FungiDB:RO3G_10348"/>
<accession>I1CB08</accession>
<feature type="transmembrane region" description="Helical" evidence="10">
    <location>
        <begin position="34"/>
        <end position="52"/>
    </location>
</feature>
<evidence type="ECO:0000256" key="7">
    <source>
        <dbReference type="ARBA" id="ARBA00022989"/>
    </source>
</evidence>
<dbReference type="eggNOG" id="KOG1397">
    <property type="taxonomic scope" value="Eukaryota"/>
</dbReference>
<dbReference type="InterPro" id="IPR004837">
    <property type="entry name" value="NaCa_Exmemb"/>
</dbReference>
<dbReference type="InterPro" id="IPR044880">
    <property type="entry name" value="NCX_ion-bd_dom_sf"/>
</dbReference>
<dbReference type="PANTHER" id="PTHR31503">
    <property type="entry name" value="VACUOLAR CALCIUM ION TRANSPORTER"/>
    <property type="match status" value="1"/>
</dbReference>
<feature type="domain" description="Sodium/calcium exchanger membrane region" evidence="11">
    <location>
        <begin position="58"/>
        <end position="181"/>
    </location>
</feature>
<dbReference type="InterPro" id="IPR004713">
    <property type="entry name" value="CaH_exchang"/>
</dbReference>
<keyword evidence="10" id="KW-0926">Vacuole</keyword>